<comment type="caution">
    <text evidence="1">The sequence shown here is derived from an EMBL/GenBank/DDBJ whole genome shotgun (WGS) entry which is preliminary data.</text>
</comment>
<reference evidence="1 2" key="1">
    <citation type="submission" date="2018-11" db="EMBL/GenBank/DDBJ databases">
        <title>Genomic profiling of Staphylococcus species from a Poultry farm system in KwaZulu-Natal, South Africa.</title>
        <authorList>
            <person name="Amoako D.G."/>
            <person name="Somboro A.M."/>
            <person name="Abia A.L.K."/>
            <person name="Bester L.A."/>
            <person name="Essack S.Y."/>
        </authorList>
    </citation>
    <scope>NUCLEOTIDE SEQUENCE [LARGE SCALE GENOMIC DNA]</scope>
    <source>
        <strain evidence="1 2">SA11</strain>
    </source>
</reference>
<dbReference type="AlphaFoldDB" id="A0A4Q7CMM9"/>
<sequence>DFNFAKEIHHRYPDIPFYLQVGNPYLEDKVEKHTERLLERYENLVETVMHSSEMNKVYVLPQLHTLLWSNQKGV</sequence>
<feature type="non-terminal residue" evidence="1">
    <location>
        <position position="1"/>
    </location>
</feature>
<proteinExistence type="predicted"/>
<dbReference type="Proteomes" id="UP000293854">
    <property type="component" value="Unassembled WGS sequence"/>
</dbReference>
<gene>
    <name evidence="1" type="ORF">EIG99_11710</name>
</gene>
<organism evidence="1 2">
    <name type="scientific">Staphylococcus condimenti</name>
    <dbReference type="NCBI Taxonomy" id="70255"/>
    <lineage>
        <taxon>Bacteria</taxon>
        <taxon>Bacillati</taxon>
        <taxon>Bacillota</taxon>
        <taxon>Bacilli</taxon>
        <taxon>Bacillales</taxon>
        <taxon>Staphylococcaceae</taxon>
        <taxon>Staphylococcus</taxon>
    </lineage>
</organism>
<dbReference type="EMBL" id="RQTE01000287">
    <property type="protein sequence ID" value="RZI00378.1"/>
    <property type="molecule type" value="Genomic_DNA"/>
</dbReference>
<evidence type="ECO:0000313" key="1">
    <source>
        <dbReference type="EMBL" id="RZI00378.1"/>
    </source>
</evidence>
<evidence type="ECO:0000313" key="2">
    <source>
        <dbReference type="Proteomes" id="UP000293854"/>
    </source>
</evidence>
<protein>
    <submittedName>
        <fullName evidence="1">7-carboxy-7-deazaguanine synthase QueE</fullName>
    </submittedName>
</protein>
<accession>A0A4Q7CMM9</accession>
<name>A0A4Q7CMM9_9STAP</name>